<feature type="chain" id="PRO_5045988518" evidence="1">
    <location>
        <begin position="32"/>
        <end position="312"/>
    </location>
</feature>
<keyword evidence="1" id="KW-0732">Signal</keyword>
<organism evidence="2 3">
    <name type="scientific">Arthrobacter ginkgonis</name>
    <dbReference type="NCBI Taxonomy" id="1630594"/>
    <lineage>
        <taxon>Bacteria</taxon>
        <taxon>Bacillati</taxon>
        <taxon>Actinomycetota</taxon>
        <taxon>Actinomycetes</taxon>
        <taxon>Micrococcales</taxon>
        <taxon>Micrococcaceae</taxon>
        <taxon>Arthrobacter</taxon>
    </lineage>
</organism>
<dbReference type="EMBL" id="BAABEO010000001">
    <property type="protein sequence ID" value="GAA3666398.1"/>
    <property type="molecule type" value="Genomic_DNA"/>
</dbReference>
<keyword evidence="3" id="KW-1185">Reference proteome</keyword>
<dbReference type="RefSeq" id="WP_345147742.1">
    <property type="nucleotide sequence ID" value="NZ_BAABEO010000001.1"/>
</dbReference>
<dbReference type="Proteomes" id="UP001500752">
    <property type="component" value="Unassembled WGS sequence"/>
</dbReference>
<evidence type="ECO:0000313" key="3">
    <source>
        <dbReference type="Proteomes" id="UP001500752"/>
    </source>
</evidence>
<protein>
    <submittedName>
        <fullName evidence="2">Uncharacterized protein</fullName>
    </submittedName>
</protein>
<feature type="signal peptide" evidence="1">
    <location>
        <begin position="1"/>
        <end position="31"/>
    </location>
</feature>
<evidence type="ECO:0000256" key="1">
    <source>
        <dbReference type="SAM" id="SignalP"/>
    </source>
</evidence>
<sequence>MVTRIIRTRPAAATAALFLVTSLVAAGPAIASEEPDVPPSTALPISCEAGLDELAVTETVVEAVQDTGEGIDFVCLDNLASVTVQSDGGDDTIVSMDTDDGEVVDLTGVDPEEYAELAPTVFMEAEYDVPSPPETDEGFEAASLRWGGDLSTNATTIVNGTYQATGETTIYWGQKTSAGVTLWMRSSKLTLRSDVGAERKSTFKATNSPLQPKQIAFEASVDLKKHLRLSVDEVVDQTSFRQTVYSSNTWSETVNLYNNKGAAKYYQNVYNMKMNDREANKKFNIAGNVQMPRFQCYETVVCKYPNGKEAGW</sequence>
<comment type="caution">
    <text evidence="2">The sequence shown here is derived from an EMBL/GenBank/DDBJ whole genome shotgun (WGS) entry which is preliminary data.</text>
</comment>
<evidence type="ECO:0000313" key="2">
    <source>
        <dbReference type="EMBL" id="GAA3666398.1"/>
    </source>
</evidence>
<reference evidence="3" key="1">
    <citation type="journal article" date="2019" name="Int. J. Syst. Evol. Microbiol.">
        <title>The Global Catalogue of Microorganisms (GCM) 10K type strain sequencing project: providing services to taxonomists for standard genome sequencing and annotation.</title>
        <authorList>
            <consortium name="The Broad Institute Genomics Platform"/>
            <consortium name="The Broad Institute Genome Sequencing Center for Infectious Disease"/>
            <person name="Wu L."/>
            <person name="Ma J."/>
        </authorList>
    </citation>
    <scope>NUCLEOTIDE SEQUENCE [LARGE SCALE GENOMIC DNA]</scope>
    <source>
        <strain evidence="3">JCM 30742</strain>
    </source>
</reference>
<accession>A0ABP7BPA7</accession>
<gene>
    <name evidence="2" type="ORF">GCM10023081_01600</name>
</gene>
<name>A0ABP7BPA7_9MICC</name>
<proteinExistence type="predicted"/>